<dbReference type="GO" id="GO:0005634">
    <property type="term" value="C:nucleus"/>
    <property type="evidence" value="ECO:0007669"/>
    <property type="project" value="TreeGrafter"/>
</dbReference>
<reference evidence="3" key="1">
    <citation type="submission" date="2022-03" db="EMBL/GenBank/DDBJ databases">
        <title>A functionally conserved STORR gene fusion in Papaver species that diverged 16.8 million years ago.</title>
        <authorList>
            <person name="Catania T."/>
        </authorList>
    </citation>
    <scope>NUCLEOTIDE SEQUENCE</scope>
    <source>
        <strain evidence="3">S-191538</strain>
    </source>
</reference>
<organism evidence="3 4">
    <name type="scientific">Papaver nudicaule</name>
    <name type="common">Iceland poppy</name>
    <dbReference type="NCBI Taxonomy" id="74823"/>
    <lineage>
        <taxon>Eukaryota</taxon>
        <taxon>Viridiplantae</taxon>
        <taxon>Streptophyta</taxon>
        <taxon>Embryophyta</taxon>
        <taxon>Tracheophyta</taxon>
        <taxon>Spermatophyta</taxon>
        <taxon>Magnoliopsida</taxon>
        <taxon>Ranunculales</taxon>
        <taxon>Papaveraceae</taxon>
        <taxon>Papaveroideae</taxon>
        <taxon>Papaver</taxon>
    </lineage>
</organism>
<dbReference type="Pfam" id="PF07002">
    <property type="entry name" value="Copine"/>
    <property type="match status" value="1"/>
</dbReference>
<protein>
    <recommendedName>
        <fullName evidence="2">Copine C-terminal domain-containing protein</fullName>
    </recommendedName>
</protein>
<dbReference type="EMBL" id="JAJJMA010078725">
    <property type="protein sequence ID" value="MCL7028365.1"/>
    <property type="molecule type" value="Genomic_DNA"/>
</dbReference>
<feature type="coiled-coil region" evidence="1">
    <location>
        <begin position="437"/>
        <end position="464"/>
    </location>
</feature>
<accession>A0AA41S4H7</accession>
<evidence type="ECO:0000259" key="2">
    <source>
        <dbReference type="Pfam" id="PF07002"/>
    </source>
</evidence>
<sequence length="488" mass="54973">MANDYKSLEQVAEALAKGDLVNSNLIVGIDFSMSNTWAGRNSFNGKSLHQIGDAKNPYEQVLLLTGRTLNPYMKDKLVHCFGFGDASTNDQDVFSFREDMLPCHGLLEVLARYRDITPKLKLAGPTSYAPIIEMAMAIVGKSGFKHHVLLIISDSEVTRDSGTDYDKLSWNEDETVIAIAKAREYPLSIILVGVGDESPSMILSCCNNSPCAFDNFKFVNFTEIMSKDVHFSRKEIEFALAAFMEISQSSNTYRRKLGLSWQKVGSGRFPLPPPVHGSASLVIHNESGRCFDLLEHESPINTISGYQGVIQIGNFPVPARYEALYKKIWEKYGHLATRNVIKTSTRTLVTLVAELLKSVAAMETVKWGKLSASLLKKWDRQIEDAEALQFNVQWLRWHFEKVKIRWEADSLLKNSQLAREKEKAVALEKRSAAWAKLDALKAEFLEVEKEVEQATSEINQHDRAILDDAMAREMYASFLEKTILEDAF</sequence>
<dbReference type="GO" id="GO:0004842">
    <property type="term" value="F:ubiquitin-protein transferase activity"/>
    <property type="evidence" value="ECO:0007669"/>
    <property type="project" value="TreeGrafter"/>
</dbReference>
<proteinExistence type="predicted"/>
<dbReference type="GO" id="GO:0016567">
    <property type="term" value="P:protein ubiquitination"/>
    <property type="evidence" value="ECO:0007669"/>
    <property type="project" value="TreeGrafter"/>
</dbReference>
<evidence type="ECO:0000313" key="3">
    <source>
        <dbReference type="EMBL" id="MCL7028365.1"/>
    </source>
</evidence>
<dbReference type="InterPro" id="IPR052079">
    <property type="entry name" value="E3_ligase/Copine_domain"/>
</dbReference>
<name>A0AA41S4H7_PAPNU</name>
<evidence type="ECO:0000256" key="1">
    <source>
        <dbReference type="SAM" id="Coils"/>
    </source>
</evidence>
<dbReference type="PANTHER" id="PTHR45751">
    <property type="entry name" value="COPINE FAMILY PROTEIN 1"/>
    <property type="match status" value="1"/>
</dbReference>
<dbReference type="InterPro" id="IPR010734">
    <property type="entry name" value="Copine_C"/>
</dbReference>
<feature type="domain" description="Copine C-terminal" evidence="2">
    <location>
        <begin position="47"/>
        <end position="256"/>
    </location>
</feature>
<dbReference type="InterPro" id="IPR036465">
    <property type="entry name" value="vWFA_dom_sf"/>
</dbReference>
<gene>
    <name evidence="3" type="ORF">MKW94_022372</name>
</gene>
<dbReference type="Proteomes" id="UP001177140">
    <property type="component" value="Unassembled WGS sequence"/>
</dbReference>
<dbReference type="SUPFAM" id="SSF53300">
    <property type="entry name" value="vWA-like"/>
    <property type="match status" value="1"/>
</dbReference>
<keyword evidence="1" id="KW-0175">Coiled coil</keyword>
<dbReference type="AlphaFoldDB" id="A0AA41S4H7"/>
<comment type="caution">
    <text evidence="3">The sequence shown here is derived from an EMBL/GenBank/DDBJ whole genome shotgun (WGS) entry which is preliminary data.</text>
</comment>
<keyword evidence="4" id="KW-1185">Reference proteome</keyword>
<dbReference type="PANTHER" id="PTHR45751:SF29">
    <property type="entry name" value="E3 UBIQUITIN-PROTEIN LIGASE RGLG2"/>
    <property type="match status" value="1"/>
</dbReference>
<evidence type="ECO:0000313" key="4">
    <source>
        <dbReference type="Proteomes" id="UP001177140"/>
    </source>
</evidence>